<keyword evidence="9" id="KW-0256">Endoplasmic reticulum</keyword>
<comment type="pathway">
    <text evidence="2">Protein modification; protein glycosylation.</text>
</comment>
<gene>
    <name evidence="15" type="ORF">DIATSA_LOCUS7472</name>
</gene>
<keyword evidence="16" id="KW-1185">Reference proteome</keyword>
<dbReference type="GO" id="GO:0006488">
    <property type="term" value="P:dolichol-linked oligosaccharide biosynthetic process"/>
    <property type="evidence" value="ECO:0007669"/>
    <property type="project" value="UniProtKB-UniRule"/>
</dbReference>
<evidence type="ECO:0000256" key="9">
    <source>
        <dbReference type="ARBA" id="ARBA00022824"/>
    </source>
</evidence>
<dbReference type="EC" id="2.4.1.256" evidence="4 14"/>
<feature type="transmembrane region" description="Helical" evidence="14">
    <location>
        <begin position="281"/>
        <end position="300"/>
    </location>
</feature>
<dbReference type="GO" id="GO:0106073">
    <property type="term" value="F:dolichyl pyrophosphate Glc2Man9GlcNAc2 alpha-1,2-glucosyltransferase activity"/>
    <property type="evidence" value="ECO:0007669"/>
    <property type="project" value="UniProtKB-UniRule"/>
</dbReference>
<comment type="similarity">
    <text evidence="3 14">Belongs to the ALG10 glucosyltransferase family.</text>
</comment>
<comment type="function">
    <text evidence="12">Dol-P-Glc:Glc(2)Man(9)GlcNAc(2)-PP-Dol alpha-1,2-glucosyltransferase that operates in the biosynthetic pathway of dolichol-linked oligosaccharides, the glycan precursors employed in protein asparagine (N)-glycosylation. The assembly of dolichol-linked oligosaccharides begins on the cytosolic side of the endoplasmic reticulum membrane and finishes in its lumen. The sequential addition of sugars to dolichol pyrophosphate produces dolichol-linked oligosaccharides containing fourteen sugars, including two GlcNAcs, nine mannoses and three glucoses. Once assembled, the oligosaccharide is transferred from the lipid to nascent proteins by oligosaccharyltransferases. In the lumen of the endoplasmic reticulum, adds the third and last glucose residue from dolichyl phosphate glucose (Dol-P-Glc) onto the lipid-linked oligosaccharide intermediate Glc(2)Man(9)GlcNAc(2)-PP-Dol to produce Glc(3)Man(9)GlcNAc(2)-PP-Dol.</text>
</comment>
<feature type="transmembrane region" description="Helical" evidence="14">
    <location>
        <begin position="28"/>
        <end position="47"/>
    </location>
</feature>
<dbReference type="PANTHER" id="PTHR12989">
    <property type="entry name" value="ALPHA-1,2-GLUCOSYLTRANSFERASE ALG10"/>
    <property type="match status" value="1"/>
</dbReference>
<dbReference type="GO" id="GO:0005789">
    <property type="term" value="C:endoplasmic reticulum membrane"/>
    <property type="evidence" value="ECO:0007669"/>
    <property type="project" value="UniProtKB-SubCell"/>
</dbReference>
<dbReference type="Proteomes" id="UP001153714">
    <property type="component" value="Chromosome 20"/>
</dbReference>
<evidence type="ECO:0000256" key="13">
    <source>
        <dbReference type="ARBA" id="ARBA00048064"/>
    </source>
</evidence>
<sequence>MLKYLLLSVDFFYLQDKQDYEMKPGTKYYLALFLTVTTYFGASKILFDKVNETIHVVIDELFHIPQGLAFCQYNFTYWDPKITTLPGLYFVSAAFLGSYFPCNTYNLRFINLAASCVNLILFASILKFVYGANDYIKTVIQALNLALLPPLYFFSHVYYTDTLSLTFLLIFSRLCFTNRHKLLIFIFGLCSVFMRQTNIIWIAMVFGHKALDIFIRSSRVFGNQSLTRVKLSKASLIARDVDSSKLKRYYGLDDFLVAFKYHVSTCMVTFFKFLSLQDVMILFTHSLILMLFIAFIYYNGSIVVGDKDAHKAVLHIPQVLYFLLFYGVFGLPYVLNKSLSTLKLIATNKIKVILFGLLLAVIVHYNTVIHPYLLADNRHYTFYVWNRWFGKYDFAIYATIPVYIFLLFNLYDNLCNQNCISFLLPYSVCMFVVLALQKMIEVRYFLVPYIILRLRFVKASNLIITFEFLWYLSINFVTFYLFFNKEIYWKDFDYAQRLIW</sequence>
<evidence type="ECO:0000256" key="3">
    <source>
        <dbReference type="ARBA" id="ARBA00010600"/>
    </source>
</evidence>
<keyword evidence="10 14" id="KW-1133">Transmembrane helix</keyword>
<dbReference type="AlphaFoldDB" id="A0A9N9R5K7"/>
<evidence type="ECO:0000256" key="1">
    <source>
        <dbReference type="ARBA" id="ARBA00004477"/>
    </source>
</evidence>
<evidence type="ECO:0000256" key="7">
    <source>
        <dbReference type="ARBA" id="ARBA00022679"/>
    </source>
</evidence>
<comment type="catalytic activity">
    <reaction evidence="13">
        <text>an alpha-D-Glc-(1-&gt;3)-alpha-D-Glc-(1-&gt;3)-alpha-D-Man-(1-&gt;2)-alpha-D-Man-(1-&gt;2)-alpha-D-Man-(1-&gt;3)-[alpha-D-Man-(1-&gt;2)-alpha-D-Man-(1-&gt;3)-[alpha-D-Man-(1-&gt;2)-alpha-D-Man-(1-&gt;6)]-alpha-D-Man-(1-&gt;6)]-beta-D-Man-(1-&gt;4)-beta-D-GlcNAc-(1-&gt;4)-alpha-D-GlcNAc-diphospho-di-trans,poly-cis-dolichol + a di-trans,poly-cis-dolichyl beta-D-glucosyl phosphate = a alpha-D-Glc-(1-&gt;2)-alpha-D-Glc-(1-&gt;3)-alpha-D-Glc-(1-&gt;3)-alpha-D-Man-(1-&gt;2)-alpha-D-Man-(1-&gt;2)-alpha-D-Man-(1-&gt;3)-[alpha-D-Man-(1-&gt;2)-alpha-D-Man-(1-&gt;3)-[alpha-D-Man-(1-&gt;2)-alpha-D-Man-(1-&gt;6)]-alpha-D-Man-(1-&gt;6)]-beta-D-Man-(1-&gt;4)-beta-D-GlcNAc-(1-&gt;4)-alpha-D-GlcNAc-diphospho-di-trans,poly-cis-dolichol + a di-trans,poly-cis-dolichyl phosphate + H(+)</text>
        <dbReference type="Rhea" id="RHEA:29543"/>
        <dbReference type="Rhea" id="RHEA-COMP:19498"/>
        <dbReference type="Rhea" id="RHEA-COMP:19502"/>
        <dbReference type="Rhea" id="RHEA-COMP:19512"/>
        <dbReference type="Rhea" id="RHEA-COMP:19522"/>
        <dbReference type="ChEBI" id="CHEBI:15378"/>
        <dbReference type="ChEBI" id="CHEBI:57525"/>
        <dbReference type="ChEBI" id="CHEBI:57683"/>
        <dbReference type="ChEBI" id="CHEBI:132522"/>
        <dbReference type="ChEBI" id="CHEBI:132523"/>
        <dbReference type="EC" id="2.4.1.256"/>
    </reaction>
    <physiologicalReaction direction="left-to-right" evidence="13">
        <dbReference type="Rhea" id="RHEA:29544"/>
    </physiologicalReaction>
</comment>
<evidence type="ECO:0000256" key="11">
    <source>
        <dbReference type="ARBA" id="ARBA00023136"/>
    </source>
</evidence>
<dbReference type="Pfam" id="PF04922">
    <property type="entry name" value="DIE2_ALG10"/>
    <property type="match status" value="1"/>
</dbReference>
<organism evidence="15 16">
    <name type="scientific">Diatraea saccharalis</name>
    <name type="common">sugarcane borer</name>
    <dbReference type="NCBI Taxonomy" id="40085"/>
    <lineage>
        <taxon>Eukaryota</taxon>
        <taxon>Metazoa</taxon>
        <taxon>Ecdysozoa</taxon>
        <taxon>Arthropoda</taxon>
        <taxon>Hexapoda</taxon>
        <taxon>Insecta</taxon>
        <taxon>Pterygota</taxon>
        <taxon>Neoptera</taxon>
        <taxon>Endopterygota</taxon>
        <taxon>Lepidoptera</taxon>
        <taxon>Glossata</taxon>
        <taxon>Ditrysia</taxon>
        <taxon>Pyraloidea</taxon>
        <taxon>Crambidae</taxon>
        <taxon>Crambinae</taxon>
        <taxon>Diatraea</taxon>
    </lineage>
</organism>
<evidence type="ECO:0000256" key="6">
    <source>
        <dbReference type="ARBA" id="ARBA00022676"/>
    </source>
</evidence>
<dbReference type="InterPro" id="IPR016900">
    <property type="entry name" value="Alg10"/>
</dbReference>
<reference evidence="15" key="2">
    <citation type="submission" date="2022-10" db="EMBL/GenBank/DDBJ databases">
        <authorList>
            <consortium name="ENA_rothamsted_submissions"/>
            <consortium name="culmorum"/>
            <person name="King R."/>
        </authorList>
    </citation>
    <scope>NUCLEOTIDE SEQUENCE</scope>
</reference>
<dbReference type="EMBL" id="OU893351">
    <property type="protein sequence ID" value="CAG9789766.1"/>
    <property type="molecule type" value="Genomic_DNA"/>
</dbReference>
<evidence type="ECO:0000256" key="10">
    <source>
        <dbReference type="ARBA" id="ARBA00022989"/>
    </source>
</evidence>
<dbReference type="OrthoDB" id="4769at2759"/>
<keyword evidence="11 14" id="KW-0472">Membrane</keyword>
<dbReference type="PIRSF" id="PIRSF028810">
    <property type="entry name" value="Alpha1_2_glucosyltferase_Alg10"/>
    <property type="match status" value="1"/>
</dbReference>
<comment type="subcellular location">
    <subcellularLocation>
        <location evidence="1">Endoplasmic reticulum membrane</location>
        <topology evidence="1">Multi-pass membrane protein</topology>
    </subcellularLocation>
</comment>
<evidence type="ECO:0000256" key="14">
    <source>
        <dbReference type="PIRNR" id="PIRNR028810"/>
    </source>
</evidence>
<feature type="transmembrane region" description="Helical" evidence="14">
    <location>
        <begin position="150"/>
        <end position="170"/>
    </location>
</feature>
<name>A0A9N9R5K7_9NEOP</name>
<evidence type="ECO:0000313" key="15">
    <source>
        <dbReference type="EMBL" id="CAG9789766.1"/>
    </source>
</evidence>
<evidence type="ECO:0000256" key="2">
    <source>
        <dbReference type="ARBA" id="ARBA00004922"/>
    </source>
</evidence>
<feature type="transmembrane region" description="Helical" evidence="14">
    <location>
        <begin position="312"/>
        <end position="331"/>
    </location>
</feature>
<reference evidence="15" key="1">
    <citation type="submission" date="2021-12" db="EMBL/GenBank/DDBJ databases">
        <authorList>
            <person name="King R."/>
        </authorList>
    </citation>
    <scope>NUCLEOTIDE SEQUENCE</scope>
</reference>
<feature type="transmembrane region" description="Helical" evidence="14">
    <location>
        <begin position="460"/>
        <end position="483"/>
    </location>
</feature>
<evidence type="ECO:0000256" key="4">
    <source>
        <dbReference type="ARBA" id="ARBA00011967"/>
    </source>
</evidence>
<keyword evidence="6 14" id="KW-0328">Glycosyltransferase</keyword>
<dbReference type="PANTHER" id="PTHR12989:SF10">
    <property type="entry name" value="DOL-P-GLC:GLC(2)MAN(9)GLCNAC(2)-PP-DOL ALPHA-1,2-GLUCOSYLTRANSFERASE-RELATED"/>
    <property type="match status" value="1"/>
</dbReference>
<evidence type="ECO:0000256" key="12">
    <source>
        <dbReference type="ARBA" id="ARBA00044727"/>
    </source>
</evidence>
<feature type="transmembrane region" description="Helical" evidence="14">
    <location>
        <begin position="423"/>
        <end position="440"/>
    </location>
</feature>
<accession>A0A9N9R5K7</accession>
<evidence type="ECO:0000256" key="5">
    <source>
        <dbReference type="ARBA" id="ARBA00018512"/>
    </source>
</evidence>
<feature type="transmembrane region" description="Helical" evidence="14">
    <location>
        <begin position="109"/>
        <end position="130"/>
    </location>
</feature>
<feature type="transmembrane region" description="Helical" evidence="14">
    <location>
        <begin position="394"/>
        <end position="411"/>
    </location>
</feature>
<protein>
    <recommendedName>
        <fullName evidence="5 14">Dol-P-Glc:Glc(2)Man(9)GlcNAc(2)-PP-Dol alpha-1,2-glucosyltransferase</fullName>
        <ecNumber evidence="4 14">2.4.1.256</ecNumber>
    </recommendedName>
</protein>
<evidence type="ECO:0000313" key="16">
    <source>
        <dbReference type="Proteomes" id="UP001153714"/>
    </source>
</evidence>
<feature type="transmembrane region" description="Helical" evidence="14">
    <location>
        <begin position="352"/>
        <end position="374"/>
    </location>
</feature>
<proteinExistence type="inferred from homology"/>
<evidence type="ECO:0000256" key="8">
    <source>
        <dbReference type="ARBA" id="ARBA00022692"/>
    </source>
</evidence>
<feature type="transmembrane region" description="Helical" evidence="14">
    <location>
        <begin position="255"/>
        <end position="274"/>
    </location>
</feature>
<keyword evidence="7" id="KW-0808">Transferase</keyword>
<feature type="transmembrane region" description="Helical" evidence="14">
    <location>
        <begin position="182"/>
        <end position="204"/>
    </location>
</feature>
<keyword evidence="8 14" id="KW-0812">Transmembrane</keyword>
<feature type="transmembrane region" description="Helical" evidence="14">
    <location>
        <begin position="82"/>
        <end position="102"/>
    </location>
</feature>